<evidence type="ECO:0000256" key="3">
    <source>
        <dbReference type="ARBA" id="ARBA00022989"/>
    </source>
</evidence>
<feature type="transmembrane region" description="Helical" evidence="7">
    <location>
        <begin position="217"/>
        <end position="237"/>
    </location>
</feature>
<keyword evidence="4 7" id="KW-0472">Membrane</keyword>
<evidence type="ECO:0000256" key="5">
    <source>
        <dbReference type="ARBA" id="ARBA00038359"/>
    </source>
</evidence>
<evidence type="ECO:0000256" key="4">
    <source>
        <dbReference type="ARBA" id="ARBA00023136"/>
    </source>
</evidence>
<dbReference type="InterPro" id="IPR049326">
    <property type="entry name" value="Rhodopsin_dom_fungi"/>
</dbReference>
<dbReference type="PANTHER" id="PTHR33048:SF129">
    <property type="entry name" value="INTEGRAL MEMBRANE PROTEIN-RELATED"/>
    <property type="match status" value="1"/>
</dbReference>
<protein>
    <recommendedName>
        <fullName evidence="8">Rhodopsin domain-containing protein</fullName>
    </recommendedName>
</protein>
<evidence type="ECO:0000313" key="10">
    <source>
        <dbReference type="Proteomes" id="UP000184356"/>
    </source>
</evidence>
<comment type="subcellular location">
    <subcellularLocation>
        <location evidence="1">Membrane</location>
        <topology evidence="1">Multi-pass membrane protein</topology>
    </subcellularLocation>
</comment>
<evidence type="ECO:0000256" key="1">
    <source>
        <dbReference type="ARBA" id="ARBA00004141"/>
    </source>
</evidence>
<name>A0A1L9TYT2_9EURO</name>
<proteinExistence type="inferred from homology"/>
<dbReference type="GO" id="GO:0016020">
    <property type="term" value="C:membrane"/>
    <property type="evidence" value="ECO:0007669"/>
    <property type="project" value="UniProtKB-SubCell"/>
</dbReference>
<organism evidence="9 10">
    <name type="scientific">Aspergillus sydowii CBS 593.65</name>
    <dbReference type="NCBI Taxonomy" id="1036612"/>
    <lineage>
        <taxon>Eukaryota</taxon>
        <taxon>Fungi</taxon>
        <taxon>Dikarya</taxon>
        <taxon>Ascomycota</taxon>
        <taxon>Pezizomycotina</taxon>
        <taxon>Eurotiomycetes</taxon>
        <taxon>Eurotiomycetidae</taxon>
        <taxon>Eurotiales</taxon>
        <taxon>Aspergillaceae</taxon>
        <taxon>Aspergillus</taxon>
        <taxon>Aspergillus subgen. Nidulantes</taxon>
    </lineage>
</organism>
<dbReference type="RefSeq" id="XP_040708361.1">
    <property type="nucleotide sequence ID" value="XM_040848784.1"/>
</dbReference>
<feature type="transmembrane region" description="Helical" evidence="7">
    <location>
        <begin position="134"/>
        <end position="155"/>
    </location>
</feature>
<dbReference type="STRING" id="1036612.A0A1L9TYT2"/>
<feature type="region of interest" description="Disordered" evidence="6">
    <location>
        <begin position="289"/>
        <end position="352"/>
    </location>
</feature>
<keyword evidence="2 7" id="KW-0812">Transmembrane</keyword>
<keyword evidence="3 7" id="KW-1133">Transmembrane helix</keyword>
<dbReference type="EMBL" id="KV878582">
    <property type="protein sequence ID" value="OJJ64555.1"/>
    <property type="molecule type" value="Genomic_DNA"/>
</dbReference>
<gene>
    <name evidence="9" type="ORF">ASPSYDRAFT_54039</name>
</gene>
<feature type="compositionally biased region" description="Polar residues" evidence="6">
    <location>
        <begin position="337"/>
        <end position="352"/>
    </location>
</feature>
<feature type="transmembrane region" description="Helical" evidence="7">
    <location>
        <begin position="56"/>
        <end position="78"/>
    </location>
</feature>
<dbReference type="GeneID" id="63764857"/>
<comment type="similarity">
    <text evidence="5">Belongs to the SAT4 family.</text>
</comment>
<evidence type="ECO:0000256" key="2">
    <source>
        <dbReference type="ARBA" id="ARBA00022692"/>
    </source>
</evidence>
<evidence type="ECO:0000256" key="7">
    <source>
        <dbReference type="SAM" id="Phobius"/>
    </source>
</evidence>
<feature type="transmembrane region" description="Helical" evidence="7">
    <location>
        <begin position="257"/>
        <end position="280"/>
    </location>
</feature>
<dbReference type="VEuPathDB" id="FungiDB:ASPSYDRAFT_54039"/>
<evidence type="ECO:0000313" key="9">
    <source>
        <dbReference type="EMBL" id="OJJ64555.1"/>
    </source>
</evidence>
<feature type="domain" description="Rhodopsin" evidence="8">
    <location>
        <begin position="41"/>
        <end position="281"/>
    </location>
</feature>
<evidence type="ECO:0000256" key="6">
    <source>
        <dbReference type="SAM" id="MobiDB-lite"/>
    </source>
</evidence>
<dbReference type="OrthoDB" id="4525788at2759"/>
<accession>A0A1L9TYT2</accession>
<reference evidence="10" key="1">
    <citation type="journal article" date="2017" name="Genome Biol.">
        <title>Comparative genomics reveals high biological diversity and specific adaptations in the industrially and medically important fungal genus Aspergillus.</title>
        <authorList>
            <person name="de Vries R.P."/>
            <person name="Riley R."/>
            <person name="Wiebenga A."/>
            <person name="Aguilar-Osorio G."/>
            <person name="Amillis S."/>
            <person name="Uchima C.A."/>
            <person name="Anderluh G."/>
            <person name="Asadollahi M."/>
            <person name="Askin M."/>
            <person name="Barry K."/>
            <person name="Battaglia E."/>
            <person name="Bayram O."/>
            <person name="Benocci T."/>
            <person name="Braus-Stromeyer S.A."/>
            <person name="Caldana C."/>
            <person name="Canovas D."/>
            <person name="Cerqueira G.C."/>
            <person name="Chen F."/>
            <person name="Chen W."/>
            <person name="Choi C."/>
            <person name="Clum A."/>
            <person name="Dos Santos R.A."/>
            <person name="Damasio A.R."/>
            <person name="Diallinas G."/>
            <person name="Emri T."/>
            <person name="Fekete E."/>
            <person name="Flipphi M."/>
            <person name="Freyberg S."/>
            <person name="Gallo A."/>
            <person name="Gournas C."/>
            <person name="Habgood R."/>
            <person name="Hainaut M."/>
            <person name="Harispe M.L."/>
            <person name="Henrissat B."/>
            <person name="Hilden K.S."/>
            <person name="Hope R."/>
            <person name="Hossain A."/>
            <person name="Karabika E."/>
            <person name="Karaffa L."/>
            <person name="Karanyi Z."/>
            <person name="Krasevec N."/>
            <person name="Kuo A."/>
            <person name="Kusch H."/>
            <person name="LaButti K."/>
            <person name="Lagendijk E.L."/>
            <person name="Lapidus A."/>
            <person name="Levasseur A."/>
            <person name="Lindquist E."/>
            <person name="Lipzen A."/>
            <person name="Logrieco A.F."/>
            <person name="MacCabe A."/>
            <person name="Maekelae M.R."/>
            <person name="Malavazi I."/>
            <person name="Melin P."/>
            <person name="Meyer V."/>
            <person name="Mielnichuk N."/>
            <person name="Miskei M."/>
            <person name="Molnar A.P."/>
            <person name="Mule G."/>
            <person name="Ngan C.Y."/>
            <person name="Orejas M."/>
            <person name="Orosz E."/>
            <person name="Ouedraogo J.P."/>
            <person name="Overkamp K.M."/>
            <person name="Park H.-S."/>
            <person name="Perrone G."/>
            <person name="Piumi F."/>
            <person name="Punt P.J."/>
            <person name="Ram A.F."/>
            <person name="Ramon A."/>
            <person name="Rauscher S."/>
            <person name="Record E."/>
            <person name="Riano-Pachon D.M."/>
            <person name="Robert V."/>
            <person name="Roehrig J."/>
            <person name="Ruller R."/>
            <person name="Salamov A."/>
            <person name="Salih N.S."/>
            <person name="Samson R.A."/>
            <person name="Sandor E."/>
            <person name="Sanguinetti M."/>
            <person name="Schuetze T."/>
            <person name="Sepcic K."/>
            <person name="Shelest E."/>
            <person name="Sherlock G."/>
            <person name="Sophianopoulou V."/>
            <person name="Squina F.M."/>
            <person name="Sun H."/>
            <person name="Susca A."/>
            <person name="Todd R.B."/>
            <person name="Tsang A."/>
            <person name="Unkles S.E."/>
            <person name="van de Wiele N."/>
            <person name="van Rossen-Uffink D."/>
            <person name="Oliveira J.V."/>
            <person name="Vesth T.C."/>
            <person name="Visser J."/>
            <person name="Yu J.-H."/>
            <person name="Zhou M."/>
            <person name="Andersen M.R."/>
            <person name="Archer D.B."/>
            <person name="Baker S.E."/>
            <person name="Benoit I."/>
            <person name="Brakhage A.A."/>
            <person name="Braus G.H."/>
            <person name="Fischer R."/>
            <person name="Frisvad J.C."/>
            <person name="Goldman G.H."/>
            <person name="Houbraken J."/>
            <person name="Oakley B."/>
            <person name="Pocsi I."/>
            <person name="Scazzocchio C."/>
            <person name="Seiboth B."/>
            <person name="vanKuyk P.A."/>
            <person name="Wortman J."/>
            <person name="Dyer P.S."/>
            <person name="Grigoriev I.V."/>
        </authorList>
    </citation>
    <scope>NUCLEOTIDE SEQUENCE [LARGE SCALE GENOMIC DNA]</scope>
    <source>
        <strain evidence="10">CBS 593.65</strain>
    </source>
</reference>
<dbReference type="Pfam" id="PF20684">
    <property type="entry name" value="Fung_rhodopsin"/>
    <property type="match status" value="1"/>
</dbReference>
<feature type="transmembrane region" description="Helical" evidence="7">
    <location>
        <begin position="23"/>
        <end position="44"/>
    </location>
</feature>
<dbReference type="InterPro" id="IPR052337">
    <property type="entry name" value="SAT4-like"/>
</dbReference>
<keyword evidence="10" id="KW-1185">Reference proteome</keyword>
<dbReference type="PANTHER" id="PTHR33048">
    <property type="entry name" value="PTH11-LIKE INTEGRAL MEMBRANE PROTEIN (AFU_ORTHOLOGUE AFUA_5G11245)"/>
    <property type="match status" value="1"/>
</dbReference>
<feature type="transmembrane region" description="Helical" evidence="7">
    <location>
        <begin position="98"/>
        <end position="122"/>
    </location>
</feature>
<dbReference type="Proteomes" id="UP000184356">
    <property type="component" value="Unassembled WGS sequence"/>
</dbReference>
<dbReference type="AlphaFoldDB" id="A0A1L9TYT2"/>
<evidence type="ECO:0000259" key="8">
    <source>
        <dbReference type="Pfam" id="PF20684"/>
    </source>
</evidence>
<feature type="transmembrane region" description="Helical" evidence="7">
    <location>
        <begin position="185"/>
        <end position="205"/>
    </location>
</feature>
<sequence>MAATDGSAPTELPSSAPPMVNTIRGIIITVTSVALVVCCTRLYIRNFVTRSFGLDDYLVILALIMVLLFAILSLAVTFYGIGYHMNTVPAGKLATMQYIVYISLCAYLWVALAVKSSLTVFIMRIFPTKTIRRIGIGTIIFMVLMTISGELPLILQCNPVRAAYDPPKDGIYTCFTPKTLMNIQLYQAILMFLVDVVIIVMPMPTIWKLQMPVQRRLVIMGLFALGFVACAAGLARIPLLGYQENTEDFTSAGAIPLILMNTEYALGLITGSLPSLRILFRFIPGLNSSKKSSKYSRSRSREWAGGQGNSGGYQLSNQSRWSKKVLPRMGADGDSVASESEQRIFTTPKSGI</sequence>